<evidence type="ECO:0000256" key="8">
    <source>
        <dbReference type="ARBA" id="ARBA00022833"/>
    </source>
</evidence>
<dbReference type="InterPro" id="IPR023091">
    <property type="entry name" value="MetalPrtase_cat_dom_sf_prd"/>
</dbReference>
<dbReference type="EC" id="3.1.-.-" evidence="9"/>
<reference evidence="10" key="1">
    <citation type="submission" date="2020-10" db="EMBL/GenBank/DDBJ databases">
        <authorList>
            <person name="Gilroy R."/>
        </authorList>
    </citation>
    <scope>NUCLEOTIDE SEQUENCE</scope>
    <source>
        <strain evidence="10">1063</strain>
    </source>
</reference>
<dbReference type="PANTHER" id="PTHR46986:SF1">
    <property type="entry name" value="ENDORIBONUCLEASE YBEY, CHLOROPLASTIC"/>
    <property type="match status" value="1"/>
</dbReference>
<gene>
    <name evidence="9 10" type="primary">ybeY</name>
    <name evidence="10" type="ORF">IAD51_00415</name>
</gene>
<feature type="binding site" evidence="9">
    <location>
        <position position="121"/>
    </location>
    <ligand>
        <name>Zn(2+)</name>
        <dbReference type="ChEBI" id="CHEBI:29105"/>
        <note>catalytic</note>
    </ligand>
</feature>
<name>A0A9D1L0R1_9FIRM</name>
<comment type="cofactor">
    <cofactor evidence="9">
        <name>Zn(2+)</name>
        <dbReference type="ChEBI" id="CHEBI:29105"/>
    </cofactor>
    <text evidence="9">Binds 1 zinc ion.</text>
</comment>
<dbReference type="InterPro" id="IPR020549">
    <property type="entry name" value="YbeY_CS"/>
</dbReference>
<dbReference type="PROSITE" id="PS01306">
    <property type="entry name" value="UPF0054"/>
    <property type="match status" value="1"/>
</dbReference>
<comment type="similarity">
    <text evidence="1 9">Belongs to the endoribonuclease YbeY family.</text>
</comment>
<evidence type="ECO:0000313" key="11">
    <source>
        <dbReference type="Proteomes" id="UP000824088"/>
    </source>
</evidence>
<dbReference type="Pfam" id="PF02130">
    <property type="entry name" value="YbeY"/>
    <property type="match status" value="1"/>
</dbReference>
<feature type="binding site" evidence="9">
    <location>
        <position position="125"/>
    </location>
    <ligand>
        <name>Zn(2+)</name>
        <dbReference type="ChEBI" id="CHEBI:29105"/>
        <note>catalytic</note>
    </ligand>
</feature>
<comment type="subcellular location">
    <subcellularLocation>
        <location evidence="9">Cytoplasm</location>
    </subcellularLocation>
</comment>
<evidence type="ECO:0000256" key="5">
    <source>
        <dbReference type="ARBA" id="ARBA00022723"/>
    </source>
</evidence>
<evidence type="ECO:0000256" key="1">
    <source>
        <dbReference type="ARBA" id="ARBA00010875"/>
    </source>
</evidence>
<dbReference type="GO" id="GO:0004222">
    <property type="term" value="F:metalloendopeptidase activity"/>
    <property type="evidence" value="ECO:0007669"/>
    <property type="project" value="InterPro"/>
</dbReference>
<keyword evidence="6 9" id="KW-0255">Endonuclease</keyword>
<evidence type="ECO:0000256" key="3">
    <source>
        <dbReference type="ARBA" id="ARBA00022552"/>
    </source>
</evidence>
<dbReference type="Proteomes" id="UP000824088">
    <property type="component" value="Unassembled WGS sequence"/>
</dbReference>
<dbReference type="SUPFAM" id="SSF55486">
    <property type="entry name" value="Metalloproteases ('zincins'), catalytic domain"/>
    <property type="match status" value="1"/>
</dbReference>
<evidence type="ECO:0000256" key="9">
    <source>
        <dbReference type="HAMAP-Rule" id="MF_00009"/>
    </source>
</evidence>
<keyword evidence="7 9" id="KW-0378">Hydrolase</keyword>
<comment type="caution">
    <text evidence="10">The sequence shown here is derived from an EMBL/GenBank/DDBJ whole genome shotgun (WGS) entry which is preliminary data.</text>
</comment>
<reference evidence="10" key="2">
    <citation type="journal article" date="2021" name="PeerJ">
        <title>Extensive microbial diversity within the chicken gut microbiome revealed by metagenomics and culture.</title>
        <authorList>
            <person name="Gilroy R."/>
            <person name="Ravi A."/>
            <person name="Getino M."/>
            <person name="Pursley I."/>
            <person name="Horton D.L."/>
            <person name="Alikhan N.F."/>
            <person name="Baker D."/>
            <person name="Gharbi K."/>
            <person name="Hall N."/>
            <person name="Watson M."/>
            <person name="Adriaenssens E.M."/>
            <person name="Foster-Nyarko E."/>
            <person name="Jarju S."/>
            <person name="Secka A."/>
            <person name="Antonio M."/>
            <person name="Oren A."/>
            <person name="Chaudhuri R.R."/>
            <person name="La Ragione R."/>
            <person name="Hildebrand F."/>
            <person name="Pallen M.J."/>
        </authorList>
    </citation>
    <scope>NUCLEOTIDE SEQUENCE</scope>
    <source>
        <strain evidence="10">1063</strain>
    </source>
</reference>
<dbReference type="NCBIfam" id="TIGR00043">
    <property type="entry name" value="rRNA maturation RNase YbeY"/>
    <property type="match status" value="1"/>
</dbReference>
<keyword evidence="9" id="KW-0963">Cytoplasm</keyword>
<dbReference type="GO" id="GO:0005737">
    <property type="term" value="C:cytoplasm"/>
    <property type="evidence" value="ECO:0007669"/>
    <property type="project" value="UniProtKB-SubCell"/>
</dbReference>
<dbReference type="GO" id="GO:0004521">
    <property type="term" value="F:RNA endonuclease activity"/>
    <property type="evidence" value="ECO:0007669"/>
    <property type="project" value="UniProtKB-UniRule"/>
</dbReference>
<accession>A0A9D1L0R1</accession>
<keyword evidence="2 9" id="KW-0690">Ribosome biogenesis</keyword>
<keyword evidence="4 9" id="KW-0540">Nuclease</keyword>
<evidence type="ECO:0000313" key="10">
    <source>
        <dbReference type="EMBL" id="HIU20694.1"/>
    </source>
</evidence>
<keyword evidence="3 9" id="KW-0698">rRNA processing</keyword>
<protein>
    <recommendedName>
        <fullName evidence="9">Endoribonuclease YbeY</fullName>
        <ecNumber evidence="9">3.1.-.-</ecNumber>
    </recommendedName>
</protein>
<evidence type="ECO:0000256" key="4">
    <source>
        <dbReference type="ARBA" id="ARBA00022722"/>
    </source>
</evidence>
<comment type="function">
    <text evidence="9">Single strand-specific metallo-endoribonuclease involved in late-stage 70S ribosome quality control and in maturation of the 3' terminus of the 16S rRNA.</text>
</comment>
<dbReference type="PANTHER" id="PTHR46986">
    <property type="entry name" value="ENDORIBONUCLEASE YBEY, CHLOROPLASTIC"/>
    <property type="match status" value="1"/>
</dbReference>
<proteinExistence type="inferred from homology"/>
<dbReference type="GO" id="GO:0008270">
    <property type="term" value="F:zinc ion binding"/>
    <property type="evidence" value="ECO:0007669"/>
    <property type="project" value="UniProtKB-UniRule"/>
</dbReference>
<sequence>MIEFTGAKFSEKRLIRKVEKAVYAVLGQEDIFTVDLAVTDGETVREYNRETRGVDAETDVLSFPYFDGLSLPVKKEDFSDEAFDGRRVALGSIMISSPRAHEQAEAFGHSYERELGFLSCHGLLHLLGFDHMTEEQEREMNAIAEKVMDSVGLKRD</sequence>
<evidence type="ECO:0000256" key="2">
    <source>
        <dbReference type="ARBA" id="ARBA00022517"/>
    </source>
</evidence>
<feature type="binding site" evidence="9">
    <location>
        <position position="131"/>
    </location>
    <ligand>
        <name>Zn(2+)</name>
        <dbReference type="ChEBI" id="CHEBI:29105"/>
        <note>catalytic</note>
    </ligand>
</feature>
<keyword evidence="8 9" id="KW-0862">Zinc</keyword>
<dbReference type="HAMAP" id="MF_00009">
    <property type="entry name" value="Endoribonucl_YbeY"/>
    <property type="match status" value="1"/>
</dbReference>
<dbReference type="GO" id="GO:0006364">
    <property type="term" value="P:rRNA processing"/>
    <property type="evidence" value="ECO:0007669"/>
    <property type="project" value="UniProtKB-UniRule"/>
</dbReference>
<dbReference type="InterPro" id="IPR002036">
    <property type="entry name" value="YbeY"/>
</dbReference>
<keyword evidence="5 9" id="KW-0479">Metal-binding</keyword>
<dbReference type="AlphaFoldDB" id="A0A9D1L0R1"/>
<evidence type="ECO:0000256" key="6">
    <source>
        <dbReference type="ARBA" id="ARBA00022759"/>
    </source>
</evidence>
<evidence type="ECO:0000256" key="7">
    <source>
        <dbReference type="ARBA" id="ARBA00022801"/>
    </source>
</evidence>
<dbReference type="EMBL" id="DVMN01000007">
    <property type="protein sequence ID" value="HIU20694.1"/>
    <property type="molecule type" value="Genomic_DNA"/>
</dbReference>
<dbReference type="Gene3D" id="3.40.390.30">
    <property type="entry name" value="Metalloproteases ('zincins'), catalytic domain"/>
    <property type="match status" value="1"/>
</dbReference>
<organism evidence="10 11">
    <name type="scientific">Candidatus Limadaptatus stercorigallinarum</name>
    <dbReference type="NCBI Taxonomy" id="2840845"/>
    <lineage>
        <taxon>Bacteria</taxon>
        <taxon>Bacillati</taxon>
        <taxon>Bacillota</taxon>
        <taxon>Clostridia</taxon>
        <taxon>Eubacteriales</taxon>
        <taxon>Candidatus Limadaptatus</taxon>
    </lineage>
</organism>